<dbReference type="EMBL" id="JACHHN010000010">
    <property type="protein sequence ID" value="MBB5193347.1"/>
    <property type="molecule type" value="Genomic_DNA"/>
</dbReference>
<reference evidence="2 3" key="1">
    <citation type="submission" date="2020-08" db="EMBL/GenBank/DDBJ databases">
        <title>Genomic Encyclopedia of Type Strains, Phase IV (KMG-IV): sequencing the most valuable type-strain genomes for metagenomic binning, comparative biology and taxonomic classification.</title>
        <authorList>
            <person name="Goeker M."/>
        </authorList>
    </citation>
    <scope>NUCLEOTIDE SEQUENCE [LARGE SCALE GENOMIC DNA]</scope>
    <source>
        <strain evidence="2 3">DSM 18233</strain>
    </source>
</reference>
<feature type="region of interest" description="Disordered" evidence="1">
    <location>
        <begin position="20"/>
        <end position="78"/>
    </location>
</feature>
<feature type="region of interest" description="Disordered" evidence="1">
    <location>
        <begin position="318"/>
        <end position="395"/>
    </location>
</feature>
<dbReference type="AlphaFoldDB" id="A0A840RJQ4"/>
<dbReference type="Proteomes" id="UP000543030">
    <property type="component" value="Unassembled WGS sequence"/>
</dbReference>
<feature type="compositionally biased region" description="Low complexity" evidence="1">
    <location>
        <begin position="57"/>
        <end position="75"/>
    </location>
</feature>
<feature type="region of interest" description="Disordered" evidence="1">
    <location>
        <begin position="172"/>
        <end position="274"/>
    </location>
</feature>
<organism evidence="2 3">
    <name type="scientific">Silvimonas terrae</name>
    <dbReference type="NCBI Taxonomy" id="300266"/>
    <lineage>
        <taxon>Bacteria</taxon>
        <taxon>Pseudomonadati</taxon>
        <taxon>Pseudomonadota</taxon>
        <taxon>Betaproteobacteria</taxon>
        <taxon>Neisseriales</taxon>
        <taxon>Chitinibacteraceae</taxon>
        <taxon>Silvimonas</taxon>
    </lineage>
</organism>
<sequence length="395" mass="38541">MHVEQARQSLVPSWSLLEQEQFSGTWQPDSSNNAGTPSGTGTDSSNAPSPSTAVQLSQAGQQAAAASTGQTGSAQNSLVSEVSPELDIFRSMMEQMLGTSITGMQFSGQLAEGAQVGVSSGSAGHHGHGNGGASGNMYAAFGLALNLSGTITTADGRTLGFTASMTMLEASSWSGGTGAPSGHSTGGSPSTSLPSPTPAPSTGSSGSPTSASPSTGSPAGVPSVNIPIPAPTPAPTASAPTPTSSSPAPGSATPAPTPVSPTPAPTPTASTGGQSDWVGSLLKFETDAIHFMLQLNQTLFQQMGDWLAALNGNSTGSGNTIDQSGTGTPSSAGSTSSADQSNSSTDVSGTTTVTITGDAPASTTAAQSPTPSTSLSNTYSSSSKSPSPGAVDVSA</sequence>
<feature type="compositionally biased region" description="Pro residues" evidence="1">
    <location>
        <begin position="255"/>
        <end position="266"/>
    </location>
</feature>
<evidence type="ECO:0000313" key="3">
    <source>
        <dbReference type="Proteomes" id="UP000543030"/>
    </source>
</evidence>
<feature type="compositionally biased region" description="Low complexity" evidence="1">
    <location>
        <begin position="180"/>
        <end position="223"/>
    </location>
</feature>
<evidence type="ECO:0000256" key="1">
    <source>
        <dbReference type="SAM" id="MobiDB-lite"/>
    </source>
</evidence>
<dbReference type="PRINTS" id="PR01217">
    <property type="entry name" value="PRICHEXTENSN"/>
</dbReference>
<gene>
    <name evidence="2" type="ORF">HNQ50_004101</name>
</gene>
<feature type="compositionally biased region" description="Low complexity" evidence="1">
    <location>
        <begin position="323"/>
        <end position="388"/>
    </location>
</feature>
<evidence type="ECO:0000313" key="2">
    <source>
        <dbReference type="EMBL" id="MBB5193347.1"/>
    </source>
</evidence>
<feature type="compositionally biased region" description="Polar residues" evidence="1">
    <location>
        <begin position="20"/>
        <end position="56"/>
    </location>
</feature>
<accession>A0A840RJQ4</accession>
<keyword evidence="3" id="KW-1185">Reference proteome</keyword>
<protein>
    <submittedName>
        <fullName evidence="2">Uncharacterized protein</fullName>
    </submittedName>
</protein>
<proteinExistence type="predicted"/>
<comment type="caution">
    <text evidence="2">The sequence shown here is derived from an EMBL/GenBank/DDBJ whole genome shotgun (WGS) entry which is preliminary data.</text>
</comment>
<dbReference type="RefSeq" id="WP_184102986.1">
    <property type="nucleotide sequence ID" value="NZ_JACHHN010000010.1"/>
</dbReference>
<name>A0A840RJQ4_9NEIS</name>
<feature type="compositionally biased region" description="Low complexity" evidence="1">
    <location>
        <begin position="235"/>
        <end position="254"/>
    </location>
</feature>